<dbReference type="Pfam" id="PF11716">
    <property type="entry name" value="MDMPI_N"/>
    <property type="match status" value="1"/>
</dbReference>
<reference evidence="3 4" key="1">
    <citation type="submission" date="2021-01" db="EMBL/GenBank/DDBJ databases">
        <title>Whole genome shotgun sequence of Actinoplanes humidus NBRC 14915.</title>
        <authorList>
            <person name="Komaki H."/>
            <person name="Tamura T."/>
        </authorList>
    </citation>
    <scope>NUCLEOTIDE SEQUENCE [LARGE SCALE GENOMIC DNA]</scope>
    <source>
        <strain evidence="3 4">NBRC 14915</strain>
    </source>
</reference>
<organism evidence="3 4">
    <name type="scientific">Winogradskya humida</name>
    <dbReference type="NCBI Taxonomy" id="113566"/>
    <lineage>
        <taxon>Bacteria</taxon>
        <taxon>Bacillati</taxon>
        <taxon>Actinomycetota</taxon>
        <taxon>Actinomycetes</taxon>
        <taxon>Micromonosporales</taxon>
        <taxon>Micromonosporaceae</taxon>
        <taxon>Winogradskya</taxon>
    </lineage>
</organism>
<evidence type="ECO:0000256" key="1">
    <source>
        <dbReference type="SAM" id="MobiDB-lite"/>
    </source>
</evidence>
<dbReference type="InterPro" id="IPR034660">
    <property type="entry name" value="DinB/YfiT-like"/>
</dbReference>
<keyword evidence="4" id="KW-1185">Reference proteome</keyword>
<feature type="region of interest" description="Disordered" evidence="1">
    <location>
        <begin position="60"/>
        <end position="94"/>
    </location>
</feature>
<name>A0ABQ3ZXS9_9ACTN</name>
<dbReference type="Proteomes" id="UP000603200">
    <property type="component" value="Unassembled WGS sequence"/>
</dbReference>
<evidence type="ECO:0000313" key="4">
    <source>
        <dbReference type="Proteomes" id="UP000603200"/>
    </source>
</evidence>
<sequence>MTQPLDALRAECAALSAAMFTVTADDWTRPTGCPPWDVAGLLGHVDVILAWLPGMLGTTGPSPGAGGNRSRARDADAAPPLPEDGGGAPGKSREGVSAVGYYRADERFSVATSAKRIELGQGRVGSAGIDALPAVFERTWRQVVRLCEHEPEDRVVVTRHGDSMLLSDFLATRVVEVGVHGLDLAAALDRDAWLTPAASELLVGLFGPDLVAGRDDLTFIRTATGRLPLATGELPGPNWPFLG</sequence>
<evidence type="ECO:0000313" key="3">
    <source>
        <dbReference type="EMBL" id="GIE23319.1"/>
    </source>
</evidence>
<dbReference type="EMBL" id="BOMN01000089">
    <property type="protein sequence ID" value="GIE23319.1"/>
    <property type="molecule type" value="Genomic_DNA"/>
</dbReference>
<proteinExistence type="predicted"/>
<protein>
    <recommendedName>
        <fullName evidence="2">Mycothiol-dependent maleylpyruvate isomerase metal-binding domain-containing protein</fullName>
    </recommendedName>
</protein>
<dbReference type="InterPro" id="IPR024344">
    <property type="entry name" value="MDMPI_metal-binding"/>
</dbReference>
<dbReference type="SUPFAM" id="SSF109854">
    <property type="entry name" value="DinB/YfiT-like putative metalloenzymes"/>
    <property type="match status" value="2"/>
</dbReference>
<dbReference type="RefSeq" id="WP_239159301.1">
    <property type="nucleotide sequence ID" value="NZ_BAAATV010000009.1"/>
</dbReference>
<comment type="caution">
    <text evidence="3">The sequence shown here is derived from an EMBL/GenBank/DDBJ whole genome shotgun (WGS) entry which is preliminary data.</text>
</comment>
<feature type="domain" description="Mycothiol-dependent maleylpyruvate isomerase metal-binding" evidence="2">
    <location>
        <begin position="8"/>
        <end position="185"/>
    </location>
</feature>
<gene>
    <name evidence="3" type="ORF">Ahu01nite_064210</name>
</gene>
<dbReference type="Gene3D" id="1.20.120.450">
    <property type="entry name" value="dinb family like domain"/>
    <property type="match status" value="1"/>
</dbReference>
<accession>A0ABQ3ZXS9</accession>
<evidence type="ECO:0000259" key="2">
    <source>
        <dbReference type="Pfam" id="PF11716"/>
    </source>
</evidence>